<comment type="caution">
    <text evidence="1">The sequence shown here is derived from an EMBL/GenBank/DDBJ whole genome shotgun (WGS) entry which is preliminary data.</text>
</comment>
<proteinExistence type="predicted"/>
<name>A0A132AFN2_SARSC</name>
<dbReference type="AlphaFoldDB" id="A0A132AFN2"/>
<dbReference type="OrthoDB" id="6511723at2759"/>
<sequence length="348" mass="40077">MIKESILIAQIEQFLIRVYRFIHNSRQRSSDVWSKNEKILSPDVNRIGLPSRPLIDMKHRQQQRINFLFGDIAQTDYRSQSNTSTALPLKIRGNNESISNKKSDDSINAFKKNDSFYHSTSHEKPAISYNPYGRFRKNPKNNFNSLLGKNPKLQSEDLVLFPSMAETKQLKSIEINPKLTFSKNFTPTKQLRTGNFGDKIDNQSKSRNFIDYDSKIAIDKRSDRKSIKNFEDNSNHCFEVSDEQKENDFQTNARNSMSFSSPHFSPSPMIEDDYDEISASSVQTEELSNPTISSSSSIIINNDNDDNEMQNPKTNNLAKKDNQTEMEIGIELPSIQYENVPEVRKVQR</sequence>
<reference evidence="1 2" key="1">
    <citation type="journal article" date="2015" name="Parasit. Vectors">
        <title>Draft genome of the scabies mite.</title>
        <authorList>
            <person name="Rider S.D.Jr."/>
            <person name="Morgan M.S."/>
            <person name="Arlian L.G."/>
        </authorList>
    </citation>
    <scope>NUCLEOTIDE SEQUENCE [LARGE SCALE GENOMIC DNA]</scope>
    <source>
        <strain evidence="1">Arlian Lab</strain>
    </source>
</reference>
<evidence type="ECO:0000313" key="2">
    <source>
        <dbReference type="Proteomes" id="UP000616769"/>
    </source>
</evidence>
<organism evidence="1 2">
    <name type="scientific">Sarcoptes scabiei</name>
    <name type="common">Itch mite</name>
    <name type="synonym">Acarus scabiei</name>
    <dbReference type="NCBI Taxonomy" id="52283"/>
    <lineage>
        <taxon>Eukaryota</taxon>
        <taxon>Metazoa</taxon>
        <taxon>Ecdysozoa</taxon>
        <taxon>Arthropoda</taxon>
        <taxon>Chelicerata</taxon>
        <taxon>Arachnida</taxon>
        <taxon>Acari</taxon>
        <taxon>Acariformes</taxon>
        <taxon>Sarcoptiformes</taxon>
        <taxon>Astigmata</taxon>
        <taxon>Psoroptidia</taxon>
        <taxon>Sarcoptoidea</taxon>
        <taxon>Sarcoptidae</taxon>
        <taxon>Sarcoptinae</taxon>
        <taxon>Sarcoptes</taxon>
    </lineage>
</organism>
<dbReference type="Proteomes" id="UP000616769">
    <property type="component" value="Unassembled WGS sequence"/>
</dbReference>
<protein>
    <submittedName>
        <fullName evidence="1">Uncharacterized protein</fullName>
    </submittedName>
</protein>
<evidence type="ECO:0000313" key="1">
    <source>
        <dbReference type="EMBL" id="KPM09798.1"/>
    </source>
</evidence>
<dbReference type="EMBL" id="JXLN01014112">
    <property type="protein sequence ID" value="KPM09798.1"/>
    <property type="molecule type" value="Genomic_DNA"/>
</dbReference>
<dbReference type="VEuPathDB" id="VectorBase:SSCA005516"/>
<gene>
    <name evidence="1" type="ORF">QR98_0083430</name>
</gene>
<accession>A0A132AFN2</accession>